<evidence type="ECO:0000256" key="1">
    <source>
        <dbReference type="ARBA" id="ARBA00006484"/>
    </source>
</evidence>
<comment type="similarity">
    <text evidence="1">Belongs to the short-chain dehydrogenases/reductases (SDR) family.</text>
</comment>
<gene>
    <name evidence="4" type="ORF">GK047_12260</name>
</gene>
<dbReference type="GO" id="GO:0016616">
    <property type="term" value="F:oxidoreductase activity, acting on the CH-OH group of donors, NAD or NADP as acceptor"/>
    <property type="evidence" value="ECO:0007669"/>
    <property type="project" value="UniProtKB-ARBA"/>
</dbReference>
<evidence type="ECO:0000256" key="2">
    <source>
        <dbReference type="ARBA" id="ARBA00023002"/>
    </source>
</evidence>
<protein>
    <submittedName>
        <fullName evidence="4">SDR family oxidoreductase</fullName>
    </submittedName>
</protein>
<dbReference type="PANTHER" id="PTHR42760:SF133">
    <property type="entry name" value="3-OXOACYL-[ACYL-CARRIER-PROTEIN] REDUCTASE"/>
    <property type="match status" value="1"/>
</dbReference>
<dbReference type="GO" id="GO:0008206">
    <property type="term" value="P:bile acid metabolic process"/>
    <property type="evidence" value="ECO:0007669"/>
    <property type="project" value="UniProtKB-ARBA"/>
</dbReference>
<dbReference type="EMBL" id="JAAIKC010000003">
    <property type="protein sequence ID" value="NEW06786.1"/>
    <property type="molecule type" value="Genomic_DNA"/>
</dbReference>
<dbReference type="PRINTS" id="PR00081">
    <property type="entry name" value="GDHRDH"/>
</dbReference>
<dbReference type="InterPro" id="IPR036291">
    <property type="entry name" value="NAD(P)-bd_dom_sf"/>
</dbReference>
<dbReference type="NCBIfam" id="NF005559">
    <property type="entry name" value="PRK07231.1"/>
    <property type="match status" value="1"/>
</dbReference>
<reference evidence="4" key="1">
    <citation type="submission" date="2020-02" db="EMBL/GenBank/DDBJ databases">
        <authorList>
            <person name="Shen X.-R."/>
            <person name="Zhang Y.-X."/>
        </authorList>
    </citation>
    <scope>NUCLEOTIDE SEQUENCE</scope>
    <source>
        <strain evidence="4">SYP-B3998</strain>
    </source>
</reference>
<feature type="domain" description="Ketoreductase" evidence="3">
    <location>
        <begin position="6"/>
        <end position="186"/>
    </location>
</feature>
<dbReference type="FunFam" id="3.40.50.720:FF:000084">
    <property type="entry name" value="Short-chain dehydrogenase reductase"/>
    <property type="match status" value="1"/>
</dbReference>
<dbReference type="PRINTS" id="PR00080">
    <property type="entry name" value="SDRFAMILY"/>
</dbReference>
<dbReference type="AlphaFoldDB" id="A0A6G3ZX39"/>
<proteinExistence type="inferred from homology"/>
<keyword evidence="2" id="KW-0560">Oxidoreductase</keyword>
<dbReference type="InterPro" id="IPR002347">
    <property type="entry name" value="SDR_fam"/>
</dbReference>
<dbReference type="SMART" id="SM00822">
    <property type="entry name" value="PKS_KR"/>
    <property type="match status" value="1"/>
</dbReference>
<dbReference type="InterPro" id="IPR020904">
    <property type="entry name" value="Sc_DH/Rdtase_CS"/>
</dbReference>
<evidence type="ECO:0000259" key="3">
    <source>
        <dbReference type="SMART" id="SM00822"/>
    </source>
</evidence>
<dbReference type="GO" id="GO:0006633">
    <property type="term" value="P:fatty acid biosynthetic process"/>
    <property type="evidence" value="ECO:0007669"/>
    <property type="project" value="TreeGrafter"/>
</dbReference>
<organism evidence="4">
    <name type="scientific">Paenibacillus sp. SYP-B3998</name>
    <dbReference type="NCBI Taxonomy" id="2678564"/>
    <lineage>
        <taxon>Bacteria</taxon>
        <taxon>Bacillati</taxon>
        <taxon>Bacillota</taxon>
        <taxon>Bacilli</taxon>
        <taxon>Bacillales</taxon>
        <taxon>Paenibacillaceae</taxon>
        <taxon>Paenibacillus</taxon>
    </lineage>
</organism>
<sequence>MRLKGKTALITGGAQGIGKAIALKFAQEGANIAILDLEDNVEWIRSLGGKAIGIVSDVQDKEQVDAAIIQATDTLGPIDIAVINAGICELSSFLDITEEAWDRHISINLKGAFLVGQAVAKQMISHGVTGSIIHMSSVNGIRAEADQAHYNASKGGMNLLSMSMALELAGHGVRVNALCPGFIATRLTQAEIDHTAGITEYLKSIPMKRVGVPEEIADAAVFMASDESRYMTGHCLVIDGGQVIKLV</sequence>
<dbReference type="Pfam" id="PF13561">
    <property type="entry name" value="adh_short_C2"/>
    <property type="match status" value="1"/>
</dbReference>
<accession>A0A6G3ZX39</accession>
<evidence type="ECO:0000313" key="4">
    <source>
        <dbReference type="EMBL" id="NEW06786.1"/>
    </source>
</evidence>
<dbReference type="Gene3D" id="3.40.50.720">
    <property type="entry name" value="NAD(P)-binding Rossmann-like Domain"/>
    <property type="match status" value="1"/>
</dbReference>
<comment type="caution">
    <text evidence="4">The sequence shown here is derived from an EMBL/GenBank/DDBJ whole genome shotgun (WGS) entry which is preliminary data.</text>
</comment>
<dbReference type="GO" id="GO:0048038">
    <property type="term" value="F:quinone binding"/>
    <property type="evidence" value="ECO:0007669"/>
    <property type="project" value="TreeGrafter"/>
</dbReference>
<name>A0A6G3ZX39_9BACL</name>
<dbReference type="PROSITE" id="PS00061">
    <property type="entry name" value="ADH_SHORT"/>
    <property type="match status" value="1"/>
</dbReference>
<dbReference type="RefSeq" id="WP_163946426.1">
    <property type="nucleotide sequence ID" value="NZ_JAAIKC010000003.1"/>
</dbReference>
<dbReference type="CDD" id="cd05233">
    <property type="entry name" value="SDR_c"/>
    <property type="match status" value="1"/>
</dbReference>
<dbReference type="PANTHER" id="PTHR42760">
    <property type="entry name" value="SHORT-CHAIN DEHYDROGENASES/REDUCTASES FAMILY MEMBER"/>
    <property type="match status" value="1"/>
</dbReference>
<dbReference type="InterPro" id="IPR057326">
    <property type="entry name" value="KR_dom"/>
</dbReference>
<dbReference type="SUPFAM" id="SSF51735">
    <property type="entry name" value="NAD(P)-binding Rossmann-fold domains"/>
    <property type="match status" value="1"/>
</dbReference>